<evidence type="ECO:0000256" key="2">
    <source>
        <dbReference type="SAM" id="Phobius"/>
    </source>
</evidence>
<gene>
    <name evidence="3" type="ORF">RHS04_06067</name>
</gene>
<feature type="transmembrane region" description="Helical" evidence="2">
    <location>
        <begin position="6"/>
        <end position="23"/>
    </location>
</feature>
<feature type="region of interest" description="Disordered" evidence="1">
    <location>
        <begin position="428"/>
        <end position="463"/>
    </location>
</feature>
<evidence type="ECO:0000313" key="4">
    <source>
        <dbReference type="Proteomes" id="UP000650582"/>
    </source>
</evidence>
<dbReference type="EMBL" id="JACYCC010000040">
    <property type="protein sequence ID" value="KAF8677511.1"/>
    <property type="molecule type" value="Genomic_DNA"/>
</dbReference>
<keyword evidence="2" id="KW-0472">Membrane</keyword>
<evidence type="ECO:0000313" key="3">
    <source>
        <dbReference type="EMBL" id="KAF8677511.1"/>
    </source>
</evidence>
<proteinExistence type="predicted"/>
<name>A0A8H7H8M3_9AGAM</name>
<sequence>MHSELGWYSAAVVICVVSMAAWYTPGGSKVAEWVWNGVEVYCEMLAVLTESVATVFTFSGTGSHTIPGAYPLDAQVEEWVDIKAHISQSANIFLTDDNNTIPGASSRPQSRYQHAKQTNYTIPTGRHVRLPNGSLDRPKAPANNKTTQVDRTSITTVSLISASRSSSKSHRVRKYAKMQTLKLPGKPPRPIHPPTENELLIQQAKEEVTIEIFQRDKYCVRELAGSGIFVHTPTTRTRNEPGVLQYCHTVHQARRETAIGPMSGLRKNRQMEIPTIKISEPSDTSADFTEVRARKKPGFMTTDLACREQNESGSPYIPPKVLFKAIPKSSSPPVFISTSTSIPDTYDKPVLYHTPFNKSTPRRNTKDEDTTRVQQGQYSAKNRASMSEWLATISAGSNPLVAEHVAKKAGPMLRASLILSPPFALPPSPTYSTSSSDSSGPGTPIDGFSLSPNVLEKSQVMEGPGDRRWRARCNYLGDGYDIVVAPVIPEELHTDEIGVAC</sequence>
<reference evidence="3" key="1">
    <citation type="submission" date="2020-09" db="EMBL/GenBank/DDBJ databases">
        <title>Comparative genome analyses of four rice-infecting Rhizoctonia solani isolates reveal extensive enrichment of homogalacturonan modification genes.</title>
        <authorList>
            <person name="Lee D.-Y."/>
            <person name="Jeon J."/>
            <person name="Kim K.-T."/>
            <person name="Cheong K."/>
            <person name="Song H."/>
            <person name="Choi G."/>
            <person name="Ko J."/>
            <person name="Opiyo S.O."/>
            <person name="Zuo S."/>
            <person name="Madhav S."/>
            <person name="Lee Y.-H."/>
            <person name="Wang G.-L."/>
        </authorList>
    </citation>
    <scope>NUCLEOTIDE SEQUENCE</scope>
    <source>
        <strain evidence="3">AG1-IA YN-7</strain>
    </source>
</reference>
<organism evidence="3 4">
    <name type="scientific">Rhizoctonia solani</name>
    <dbReference type="NCBI Taxonomy" id="456999"/>
    <lineage>
        <taxon>Eukaryota</taxon>
        <taxon>Fungi</taxon>
        <taxon>Dikarya</taxon>
        <taxon>Basidiomycota</taxon>
        <taxon>Agaricomycotina</taxon>
        <taxon>Agaricomycetes</taxon>
        <taxon>Cantharellales</taxon>
        <taxon>Ceratobasidiaceae</taxon>
        <taxon>Rhizoctonia</taxon>
    </lineage>
</organism>
<comment type="caution">
    <text evidence="3">The sequence shown here is derived from an EMBL/GenBank/DDBJ whole genome shotgun (WGS) entry which is preliminary data.</text>
</comment>
<protein>
    <submittedName>
        <fullName evidence="3">Uncharacterized protein</fullName>
    </submittedName>
</protein>
<feature type="compositionally biased region" description="Polar residues" evidence="1">
    <location>
        <begin position="372"/>
        <end position="381"/>
    </location>
</feature>
<dbReference type="AlphaFoldDB" id="A0A8H7H8M3"/>
<keyword evidence="2" id="KW-0812">Transmembrane</keyword>
<keyword evidence="2" id="KW-1133">Transmembrane helix</keyword>
<dbReference type="Proteomes" id="UP000650582">
    <property type="component" value="Unassembled WGS sequence"/>
</dbReference>
<evidence type="ECO:0000256" key="1">
    <source>
        <dbReference type="SAM" id="MobiDB-lite"/>
    </source>
</evidence>
<feature type="compositionally biased region" description="Low complexity" evidence="1">
    <location>
        <begin position="430"/>
        <end position="444"/>
    </location>
</feature>
<feature type="region of interest" description="Disordered" evidence="1">
    <location>
        <begin position="352"/>
        <end position="381"/>
    </location>
</feature>
<accession>A0A8H7H8M3</accession>